<dbReference type="Proteomes" id="UP000186336">
    <property type="component" value="Chromosome"/>
</dbReference>
<dbReference type="Pfam" id="PF11927">
    <property type="entry name" value="HODM_asu-like"/>
    <property type="match status" value="1"/>
</dbReference>
<dbReference type="OrthoDB" id="5242510at2"/>
<dbReference type="STRING" id="299262.BWR18_02245"/>
<keyword evidence="2" id="KW-1185">Reference proteome</keyword>
<dbReference type="EMBL" id="CP019312">
    <property type="protein sequence ID" value="APX13637.1"/>
    <property type="molecule type" value="Genomic_DNA"/>
</dbReference>
<dbReference type="InterPro" id="IPR021848">
    <property type="entry name" value="HODM_asu-like"/>
</dbReference>
<dbReference type="KEGG" id="tom:BWR18_02245"/>
<name>A0A1P8MZW9_9RHOB</name>
<evidence type="ECO:0000313" key="1">
    <source>
        <dbReference type="EMBL" id="APX13637.1"/>
    </source>
</evidence>
<sequence length="248" mass="28351">MAAILHTHLPEDMRMSRALPGIRPETGPWLRVDEAYAEQMARREELLAAHPADVLYLDPDARPAADELLATVLAELPGIGFDLSESCVRRPDERVVHIDPSAPMATLGRLCQNDFVLMQQRGDEHVLTGAVLCFPASWRLREKAGRPLTDIHVPVDDYTEDLARRVQRLFDGIGVGRPLWRFNQLWYEDPELFQPRSQYEPRRVGAGLQDRPYYRTERQTLLRLPQSRAVVFVIHTYVLARADVPLLD</sequence>
<organism evidence="1 2">
    <name type="scientific">Tateyamaria omphalii</name>
    <dbReference type="NCBI Taxonomy" id="299262"/>
    <lineage>
        <taxon>Bacteria</taxon>
        <taxon>Pseudomonadati</taxon>
        <taxon>Pseudomonadota</taxon>
        <taxon>Alphaproteobacteria</taxon>
        <taxon>Rhodobacterales</taxon>
        <taxon>Roseobacteraceae</taxon>
        <taxon>Tateyamaria</taxon>
    </lineage>
</organism>
<evidence type="ECO:0008006" key="3">
    <source>
        <dbReference type="Google" id="ProtNLM"/>
    </source>
</evidence>
<proteinExistence type="predicted"/>
<accession>A0A1P8MZW9</accession>
<reference evidence="1 2" key="1">
    <citation type="submission" date="2017-01" db="EMBL/GenBank/DDBJ databases">
        <title>Complete genome of Tateyamaria omphalii DOK1-4 isolated from seawater in Dokdo.</title>
        <authorList>
            <person name="Kim J.H."/>
            <person name="Chi W.-J."/>
        </authorList>
    </citation>
    <scope>NUCLEOTIDE SEQUENCE [LARGE SCALE GENOMIC DNA]</scope>
    <source>
        <strain evidence="1 2">DOK1-4</strain>
    </source>
</reference>
<protein>
    <recommendedName>
        <fullName evidence="3">DUF3445 domain-containing protein</fullName>
    </recommendedName>
</protein>
<gene>
    <name evidence="1" type="ORF">BWR18_02245</name>
</gene>
<evidence type="ECO:0000313" key="2">
    <source>
        <dbReference type="Proteomes" id="UP000186336"/>
    </source>
</evidence>
<dbReference type="AlphaFoldDB" id="A0A1P8MZW9"/>